<keyword evidence="2" id="KW-1185">Reference proteome</keyword>
<dbReference type="EMBL" id="JAHRIN010005031">
    <property type="protein sequence ID" value="MEQ2193049.1"/>
    <property type="molecule type" value="Genomic_DNA"/>
</dbReference>
<dbReference type="Proteomes" id="UP001434883">
    <property type="component" value="Unassembled WGS sequence"/>
</dbReference>
<protein>
    <recommendedName>
        <fullName evidence="3">MHC class II beta antigen</fullName>
    </recommendedName>
</protein>
<evidence type="ECO:0000313" key="1">
    <source>
        <dbReference type="EMBL" id="MEQ2193049.1"/>
    </source>
</evidence>
<accession>A0ABV0QB75</accession>
<comment type="caution">
    <text evidence="1">The sequence shown here is derived from an EMBL/GenBank/DDBJ whole genome shotgun (WGS) entry which is preliminary data.</text>
</comment>
<name>A0ABV0QB75_9TELE</name>
<evidence type="ECO:0000313" key="2">
    <source>
        <dbReference type="Proteomes" id="UP001434883"/>
    </source>
</evidence>
<gene>
    <name evidence="1" type="ORF">XENOCAPTIV_022517</name>
</gene>
<sequence>MSSSVQLVAVVQHYEGNVVTHHLVDHHNFMVYYDNPQTPGWFPQQPALSVFQSQMQRCDQALLMYCLHTYLSYGLLPQRVQRCFLSSAYLFTCFQCLLTDLHSSF</sequence>
<organism evidence="1 2">
    <name type="scientific">Xenoophorus captivus</name>
    <dbReference type="NCBI Taxonomy" id="1517983"/>
    <lineage>
        <taxon>Eukaryota</taxon>
        <taxon>Metazoa</taxon>
        <taxon>Chordata</taxon>
        <taxon>Craniata</taxon>
        <taxon>Vertebrata</taxon>
        <taxon>Euteleostomi</taxon>
        <taxon>Actinopterygii</taxon>
        <taxon>Neopterygii</taxon>
        <taxon>Teleostei</taxon>
        <taxon>Neoteleostei</taxon>
        <taxon>Acanthomorphata</taxon>
        <taxon>Ovalentaria</taxon>
        <taxon>Atherinomorphae</taxon>
        <taxon>Cyprinodontiformes</taxon>
        <taxon>Goodeidae</taxon>
        <taxon>Xenoophorus</taxon>
    </lineage>
</organism>
<reference evidence="1 2" key="1">
    <citation type="submission" date="2021-06" db="EMBL/GenBank/DDBJ databases">
        <authorList>
            <person name="Palmer J.M."/>
        </authorList>
    </citation>
    <scope>NUCLEOTIDE SEQUENCE [LARGE SCALE GENOMIC DNA]</scope>
    <source>
        <strain evidence="1 2">XC_2019</strain>
        <tissue evidence="1">Muscle</tissue>
    </source>
</reference>
<proteinExistence type="predicted"/>
<evidence type="ECO:0008006" key="3">
    <source>
        <dbReference type="Google" id="ProtNLM"/>
    </source>
</evidence>